<dbReference type="Proteomes" id="UP001500979">
    <property type="component" value="Unassembled WGS sequence"/>
</dbReference>
<feature type="domain" description="Resolvase/invertase-type recombinase catalytic" evidence="2">
    <location>
        <begin position="17"/>
        <end position="163"/>
    </location>
</feature>
<reference evidence="4 5" key="1">
    <citation type="journal article" date="2019" name="Int. J. Syst. Evol. Microbiol.">
        <title>The Global Catalogue of Microorganisms (GCM) 10K type strain sequencing project: providing services to taxonomists for standard genome sequencing and annotation.</title>
        <authorList>
            <consortium name="The Broad Institute Genomics Platform"/>
            <consortium name="The Broad Institute Genome Sequencing Center for Infectious Disease"/>
            <person name="Wu L."/>
            <person name="Ma J."/>
        </authorList>
    </citation>
    <scope>NUCLEOTIDE SEQUENCE [LARGE SCALE GENOMIC DNA]</scope>
    <source>
        <strain evidence="4 5">JCM 9383</strain>
    </source>
</reference>
<keyword evidence="5" id="KW-1185">Reference proteome</keyword>
<dbReference type="InterPro" id="IPR011109">
    <property type="entry name" value="DNA_bind_recombinase_dom"/>
</dbReference>
<dbReference type="CDD" id="cd00338">
    <property type="entry name" value="Ser_Recombinase"/>
    <property type="match status" value="1"/>
</dbReference>
<sequence length="509" mass="57279">MSAPARAKRARTNEPPRAVIYVRQSLYREESVSLELQETSCREHCVRHGYRVVDVIPDPGISGRKWDKRPGIQRVLAMVAAGDVQRVIVWRWARLARKGLYQHLAIDTVERTGAVVESSTEPFDTKTAGGQFGRDVMFAAATFESNQKGEQWREAHDHRRSRGLPATGGPRFGYVRHTDDGERYEPHPDTRETLRWMYLAYVDGHGFAAISRELNTRGIANSRGRRWAPKAVQTVLDSGFGAGLLVRDEYQDEKQVSIPIGDREWMPGAQDPVIDDDEWSDYLDARYARTHMAPGTINPKHPLSGLMRCGDDGCGRGPMNRRKIGPHYTFTCVNHLRFGTGEPCNVMESRVIERVKHWLGEVADDVGTAAQRARDAQQAQLRVRSDAEAARTELGRIDRELAELTRHLVAGRVPEPAYDAARDELMTERGAAERRVAVAEQHTTPPGPPPDELARDLLGTWDLLPVLRRREMLAQLIDRVEITPGEPNSAGRGRRRAAIRVVPKWEAEP</sequence>
<feature type="compositionally biased region" description="Basic and acidic residues" evidence="1">
    <location>
        <begin position="176"/>
        <end position="187"/>
    </location>
</feature>
<dbReference type="SMART" id="SM00857">
    <property type="entry name" value="Resolvase"/>
    <property type="match status" value="1"/>
</dbReference>
<dbReference type="SUPFAM" id="SSF53041">
    <property type="entry name" value="Resolvase-like"/>
    <property type="match status" value="1"/>
</dbReference>
<dbReference type="InterPro" id="IPR036162">
    <property type="entry name" value="Resolvase-like_N_sf"/>
</dbReference>
<accession>A0ABN3V152</accession>
<evidence type="ECO:0000256" key="1">
    <source>
        <dbReference type="SAM" id="MobiDB-lite"/>
    </source>
</evidence>
<feature type="region of interest" description="Disordered" evidence="1">
    <location>
        <begin position="148"/>
        <end position="187"/>
    </location>
</feature>
<dbReference type="EMBL" id="BAAAUX010000001">
    <property type="protein sequence ID" value="GAA2773074.1"/>
    <property type="molecule type" value="Genomic_DNA"/>
</dbReference>
<dbReference type="PROSITE" id="PS51736">
    <property type="entry name" value="RECOMBINASES_3"/>
    <property type="match status" value="1"/>
</dbReference>
<comment type="caution">
    <text evidence="4">The sequence shown here is derived from an EMBL/GenBank/DDBJ whole genome shotgun (WGS) entry which is preliminary data.</text>
</comment>
<dbReference type="PROSITE" id="PS51737">
    <property type="entry name" value="RECOMBINASE_DNA_BIND"/>
    <property type="match status" value="1"/>
</dbReference>
<dbReference type="PANTHER" id="PTHR30461">
    <property type="entry name" value="DNA-INVERTASE FROM LAMBDOID PROPHAGE"/>
    <property type="match status" value="1"/>
</dbReference>
<dbReference type="PANTHER" id="PTHR30461:SF23">
    <property type="entry name" value="DNA RECOMBINASE-RELATED"/>
    <property type="match status" value="1"/>
</dbReference>
<dbReference type="Gene3D" id="3.90.1750.20">
    <property type="entry name" value="Putative Large Serine Recombinase, Chain B, Domain 2"/>
    <property type="match status" value="1"/>
</dbReference>
<dbReference type="InterPro" id="IPR038109">
    <property type="entry name" value="DNA_bind_recomb_sf"/>
</dbReference>
<protein>
    <recommendedName>
        <fullName evidence="6">Recombinase family protein</fullName>
    </recommendedName>
</protein>
<gene>
    <name evidence="4" type="ORF">GCM10010470_00820</name>
</gene>
<dbReference type="Pfam" id="PF00239">
    <property type="entry name" value="Resolvase"/>
    <property type="match status" value="1"/>
</dbReference>
<dbReference type="RefSeq" id="WP_344677271.1">
    <property type="nucleotide sequence ID" value="NZ_BAAAUX010000001.1"/>
</dbReference>
<dbReference type="InterPro" id="IPR050639">
    <property type="entry name" value="SSR_resolvase"/>
</dbReference>
<proteinExistence type="predicted"/>
<feature type="domain" description="Recombinase" evidence="3">
    <location>
        <begin position="171"/>
        <end position="293"/>
    </location>
</feature>
<evidence type="ECO:0000259" key="3">
    <source>
        <dbReference type="PROSITE" id="PS51737"/>
    </source>
</evidence>
<evidence type="ECO:0000313" key="5">
    <source>
        <dbReference type="Proteomes" id="UP001500979"/>
    </source>
</evidence>
<dbReference type="Pfam" id="PF07508">
    <property type="entry name" value="Recombinase"/>
    <property type="match status" value="1"/>
</dbReference>
<name>A0ABN3V152_9PSEU</name>
<dbReference type="InterPro" id="IPR006119">
    <property type="entry name" value="Resolv_N"/>
</dbReference>
<dbReference type="Gene3D" id="3.40.50.1390">
    <property type="entry name" value="Resolvase, N-terminal catalytic domain"/>
    <property type="match status" value="1"/>
</dbReference>
<organism evidence="4 5">
    <name type="scientific">Saccharopolyspora taberi</name>
    <dbReference type="NCBI Taxonomy" id="60895"/>
    <lineage>
        <taxon>Bacteria</taxon>
        <taxon>Bacillati</taxon>
        <taxon>Actinomycetota</taxon>
        <taxon>Actinomycetes</taxon>
        <taxon>Pseudonocardiales</taxon>
        <taxon>Pseudonocardiaceae</taxon>
        <taxon>Saccharopolyspora</taxon>
    </lineage>
</organism>
<evidence type="ECO:0000259" key="2">
    <source>
        <dbReference type="PROSITE" id="PS51736"/>
    </source>
</evidence>
<evidence type="ECO:0000313" key="4">
    <source>
        <dbReference type="EMBL" id="GAA2773074.1"/>
    </source>
</evidence>
<evidence type="ECO:0008006" key="6">
    <source>
        <dbReference type="Google" id="ProtNLM"/>
    </source>
</evidence>